<proteinExistence type="predicted"/>
<feature type="domain" description="Amine oxidase" evidence="1">
    <location>
        <begin position="67"/>
        <end position="528"/>
    </location>
</feature>
<dbReference type="Proteomes" id="UP000753802">
    <property type="component" value="Unassembled WGS sequence"/>
</dbReference>
<evidence type="ECO:0000313" key="3">
    <source>
        <dbReference type="Proteomes" id="UP000753802"/>
    </source>
</evidence>
<dbReference type="Gene3D" id="3.50.50.60">
    <property type="entry name" value="FAD/NAD(P)-binding domain"/>
    <property type="match status" value="1"/>
</dbReference>
<dbReference type="InterPro" id="IPR002937">
    <property type="entry name" value="Amino_oxidase"/>
</dbReference>
<evidence type="ECO:0000259" key="1">
    <source>
        <dbReference type="Pfam" id="PF01593"/>
    </source>
</evidence>
<dbReference type="SUPFAM" id="SSF51905">
    <property type="entry name" value="FAD/NAD(P)-binding domain"/>
    <property type="match status" value="1"/>
</dbReference>
<accession>A0ABW9ZQD8</accession>
<dbReference type="Pfam" id="PF01593">
    <property type="entry name" value="Amino_oxidase"/>
    <property type="match status" value="1"/>
</dbReference>
<gene>
    <name evidence="2" type="ORF">GWC95_05185</name>
</gene>
<keyword evidence="3" id="KW-1185">Reference proteome</keyword>
<protein>
    <submittedName>
        <fullName evidence="2">NAD(P)-binding protein</fullName>
    </submittedName>
</protein>
<reference evidence="2 3" key="1">
    <citation type="submission" date="2020-01" db="EMBL/GenBank/DDBJ databases">
        <title>Genome analysis.</title>
        <authorList>
            <person name="Wu S."/>
            <person name="Wang G."/>
        </authorList>
    </citation>
    <scope>NUCLEOTIDE SEQUENCE [LARGE SCALE GENOMIC DNA]</scope>
    <source>
        <strain evidence="2 3">SYL130</strain>
    </source>
</reference>
<organism evidence="2 3">
    <name type="scientific">Sediminibacterium roseum</name>
    <dbReference type="NCBI Taxonomy" id="1978412"/>
    <lineage>
        <taxon>Bacteria</taxon>
        <taxon>Pseudomonadati</taxon>
        <taxon>Bacteroidota</taxon>
        <taxon>Chitinophagia</taxon>
        <taxon>Chitinophagales</taxon>
        <taxon>Chitinophagaceae</taxon>
        <taxon>Sediminibacterium</taxon>
    </lineage>
</organism>
<dbReference type="PRINTS" id="PR00420">
    <property type="entry name" value="RNGMNOXGNASE"/>
</dbReference>
<name>A0ABW9ZQD8_9BACT</name>
<dbReference type="InterPro" id="IPR050464">
    <property type="entry name" value="Zeta_carotene_desat/Oxidored"/>
</dbReference>
<dbReference type="PANTHER" id="PTHR42923">
    <property type="entry name" value="PROTOPORPHYRINOGEN OXIDASE"/>
    <property type="match status" value="1"/>
</dbReference>
<sequence>MNRKEFISRFAGITGVGVLLAGCRHNPSWTAAITGANAATGHMLRNPVIGKIENTVEQKVAIIGGGVSGLSAARALHKAGIRDLVLIDLDEHIGGNAKWGENSIGAYPCGAHYVPAPDISLKEYLEFLRESEVITGFDEQGLPIYDELFVCFDPEERLYINGRWQEGLVPAFGLPADDKKQIERFLAQMNTFRYMKGTDGKDAFAIPVDRSSKDGSLTALDRQTMDQWLQQNGYSSSYLRNYVNYCCRDDYGTTVEQVSAWAGIHYYASRKGKGKNIAYSDVLTWPEGNGFLIKKLAKDLDGVVQTGCLAMDVKLEDDKVHVVYYDTRSKKYNKIIADQCIVAVPQYIASKIIKNEERAQMVNRHLNYVPWMVATLTVKQMEERDGVALSWDNVIYDSRSLGFVDDTHQYTNQFQPEKNLTYYLPLTDGSPAAERKKAREKSAEEWTKIILEDLKKVYPEIDRSVKEVKINIWGHAMAQPLPGLIHGGIREELGRSIGRRIHFANSDLAGVSLFEEAFYQGLNAASVVTNPFNQNTKA</sequence>
<dbReference type="EMBL" id="JAACJS010000006">
    <property type="protein sequence ID" value="NCI49308.1"/>
    <property type="molecule type" value="Genomic_DNA"/>
</dbReference>
<dbReference type="InterPro" id="IPR036188">
    <property type="entry name" value="FAD/NAD-bd_sf"/>
</dbReference>
<dbReference type="PANTHER" id="PTHR42923:SF39">
    <property type="entry name" value="AMINO OXIDASE"/>
    <property type="match status" value="1"/>
</dbReference>
<comment type="caution">
    <text evidence="2">The sequence shown here is derived from an EMBL/GenBank/DDBJ whole genome shotgun (WGS) entry which is preliminary data.</text>
</comment>
<evidence type="ECO:0000313" key="2">
    <source>
        <dbReference type="EMBL" id="NCI49308.1"/>
    </source>
</evidence>
<dbReference type="PROSITE" id="PS51257">
    <property type="entry name" value="PROKAR_LIPOPROTEIN"/>
    <property type="match status" value="1"/>
</dbReference>
<dbReference type="RefSeq" id="WP_161817637.1">
    <property type="nucleotide sequence ID" value="NZ_JAACJS010000006.1"/>
</dbReference>